<evidence type="ECO:0000313" key="3">
    <source>
        <dbReference type="Proteomes" id="UP000324767"/>
    </source>
</evidence>
<sequence length="366" mass="40825">MEYDMLKGTSPQKLNDNNYLTWARWIRSILVARGHWKVVDRTYPKPITILVDGKEMQGFKDAMEKWEAVDRKAWTDIVSVCTQADATHYTDETAAELWDRLEKIKKPKGKTYYWCHGTCWVYPTGKNFFTSLSDRRITFAVRSQSFKLEPKAEPESLPCLSRTTVDLAYQLQAFIETGNRHVLSVNDKLLETIIFIAKNYKDPNPSKSSGILTDGSATRRGRSAGTKPMRYTSDWVTDKLGFNKAVKTLSGCTTDIQDHASFPRGTAASNCAATEAATVADLLLPRPTTTSPAETDPPTPAQIPGAFPPNTAKAPSKTSILSSRLNPSSSRLKEPIRTRDQPLGRISEDPETSADESIRQLSTPPY</sequence>
<accession>A0A5M8PQ40</accession>
<feature type="region of interest" description="Disordered" evidence="1">
    <location>
        <begin position="286"/>
        <end position="366"/>
    </location>
</feature>
<reference evidence="2 3" key="1">
    <citation type="submission" date="2019-09" db="EMBL/GenBank/DDBJ databases">
        <title>The hologenome of the rock-dwelling lichen Lasallia pustulata.</title>
        <authorList>
            <person name="Greshake Tzovaras B."/>
            <person name="Segers F."/>
            <person name="Bicker A."/>
            <person name="Dal Grande F."/>
            <person name="Otte J."/>
            <person name="Hankeln T."/>
            <person name="Schmitt I."/>
            <person name="Ebersberger I."/>
        </authorList>
    </citation>
    <scope>NUCLEOTIDE SEQUENCE [LARGE SCALE GENOMIC DNA]</scope>
    <source>
        <strain evidence="2">A1-1</strain>
    </source>
</reference>
<evidence type="ECO:0008006" key="4">
    <source>
        <dbReference type="Google" id="ProtNLM"/>
    </source>
</evidence>
<dbReference type="EMBL" id="VXIT01000008">
    <property type="protein sequence ID" value="KAA6411117.1"/>
    <property type="molecule type" value="Genomic_DNA"/>
</dbReference>
<gene>
    <name evidence="2" type="ORF">FRX48_05429</name>
</gene>
<dbReference type="AlphaFoldDB" id="A0A5M8PQ40"/>
<comment type="caution">
    <text evidence="2">The sequence shown here is derived from an EMBL/GenBank/DDBJ whole genome shotgun (WGS) entry which is preliminary data.</text>
</comment>
<feature type="region of interest" description="Disordered" evidence="1">
    <location>
        <begin position="206"/>
        <end position="229"/>
    </location>
</feature>
<evidence type="ECO:0000256" key="1">
    <source>
        <dbReference type="SAM" id="MobiDB-lite"/>
    </source>
</evidence>
<dbReference type="Proteomes" id="UP000324767">
    <property type="component" value="Unassembled WGS sequence"/>
</dbReference>
<protein>
    <recommendedName>
        <fullName evidence="4">DUF4219 domain-containing protein</fullName>
    </recommendedName>
</protein>
<evidence type="ECO:0000313" key="2">
    <source>
        <dbReference type="EMBL" id="KAA6411117.1"/>
    </source>
</evidence>
<name>A0A5M8PQ40_9LECA</name>
<feature type="compositionally biased region" description="Low complexity" evidence="1">
    <location>
        <begin position="319"/>
        <end position="330"/>
    </location>
</feature>
<dbReference type="OrthoDB" id="8003956at2759"/>
<proteinExistence type="predicted"/>
<organism evidence="2 3">
    <name type="scientific">Lasallia pustulata</name>
    <dbReference type="NCBI Taxonomy" id="136370"/>
    <lineage>
        <taxon>Eukaryota</taxon>
        <taxon>Fungi</taxon>
        <taxon>Dikarya</taxon>
        <taxon>Ascomycota</taxon>
        <taxon>Pezizomycotina</taxon>
        <taxon>Lecanoromycetes</taxon>
        <taxon>OSLEUM clade</taxon>
        <taxon>Umbilicariomycetidae</taxon>
        <taxon>Umbilicariales</taxon>
        <taxon>Umbilicariaceae</taxon>
        <taxon>Lasallia</taxon>
    </lineage>
</organism>
<feature type="compositionally biased region" description="Basic and acidic residues" evidence="1">
    <location>
        <begin position="331"/>
        <end position="348"/>
    </location>
</feature>